<evidence type="ECO:0000313" key="2">
    <source>
        <dbReference type="Proteomes" id="UP001597044"/>
    </source>
</evidence>
<comment type="caution">
    <text evidence="1">The sequence shown here is derived from an EMBL/GenBank/DDBJ whole genome shotgun (WGS) entry which is preliminary data.</text>
</comment>
<dbReference type="Proteomes" id="UP001597044">
    <property type="component" value="Unassembled WGS sequence"/>
</dbReference>
<dbReference type="RefSeq" id="WP_379071262.1">
    <property type="nucleotide sequence ID" value="NZ_JBHTIT010000001.1"/>
</dbReference>
<name>A0ABW3HGB0_9GAMM</name>
<organism evidence="1 2">
    <name type="scientific">Paraperlucidibaca wandonensis</name>
    <dbReference type="NCBI Taxonomy" id="1268273"/>
    <lineage>
        <taxon>Bacteria</taxon>
        <taxon>Pseudomonadati</taxon>
        <taxon>Pseudomonadota</taxon>
        <taxon>Gammaproteobacteria</taxon>
        <taxon>Moraxellales</taxon>
        <taxon>Moraxellaceae</taxon>
        <taxon>Paraperlucidibaca</taxon>
    </lineage>
</organism>
<protein>
    <submittedName>
        <fullName evidence="1">Uncharacterized protein</fullName>
    </submittedName>
</protein>
<accession>A0ABW3HGB0</accession>
<gene>
    <name evidence="1" type="ORF">ACFQ0F_08910</name>
</gene>
<dbReference type="EMBL" id="JBHTIT010000001">
    <property type="protein sequence ID" value="MFD0950503.1"/>
    <property type="molecule type" value="Genomic_DNA"/>
</dbReference>
<sequence>MKFHVKYEPCQSLRVLGEKFPIFQGNLFHYTDEQAAESISATGDLWLTRGDSFLDENEIRYGARLLYSAIERSTDGEMRRSFISTIDTLGEILRRHYLMSFTSNAENRHLAKNYGGTRIEFREDTWMLLRGGGYCLTPQGDGFRAQHFIDTLNVECCHVVYRADEQSYISDCAVSAMKEVYSMNQDSIEYALSIFSLREKLANCLALFKSPEFCAEEELRLFVYPRQGMTTSLPYDSRMSGDRRVFYMKARIPHLVRDCIVGVQKIV</sequence>
<keyword evidence="2" id="KW-1185">Reference proteome</keyword>
<reference evidence="2" key="1">
    <citation type="journal article" date="2019" name="Int. J. Syst. Evol. Microbiol.">
        <title>The Global Catalogue of Microorganisms (GCM) 10K type strain sequencing project: providing services to taxonomists for standard genome sequencing and annotation.</title>
        <authorList>
            <consortium name="The Broad Institute Genomics Platform"/>
            <consortium name="The Broad Institute Genome Sequencing Center for Infectious Disease"/>
            <person name="Wu L."/>
            <person name="Ma J."/>
        </authorList>
    </citation>
    <scope>NUCLEOTIDE SEQUENCE [LARGE SCALE GENOMIC DNA]</scope>
    <source>
        <strain evidence="2">CCUG 63419</strain>
    </source>
</reference>
<proteinExistence type="predicted"/>
<evidence type="ECO:0000313" key="1">
    <source>
        <dbReference type="EMBL" id="MFD0950503.1"/>
    </source>
</evidence>